<keyword evidence="10 15" id="KW-0949">S-adenosyl-L-methionine</keyword>
<name>A0A2Z6IAU9_9BURK</name>
<dbReference type="InterPro" id="IPR016009">
    <property type="entry name" value="tRNA_MeTrfase_TRMD/TRM10"/>
</dbReference>
<evidence type="ECO:0000256" key="15">
    <source>
        <dbReference type="HAMAP-Rule" id="MF_00605"/>
    </source>
</evidence>
<dbReference type="HAMAP" id="MF_00605">
    <property type="entry name" value="TrmD"/>
    <property type="match status" value="1"/>
</dbReference>
<dbReference type="PIRSF" id="PIRSF000386">
    <property type="entry name" value="tRNA_mtase"/>
    <property type="match status" value="1"/>
</dbReference>
<evidence type="ECO:0000256" key="10">
    <source>
        <dbReference type="ARBA" id="ARBA00022691"/>
    </source>
</evidence>
<evidence type="ECO:0000256" key="11">
    <source>
        <dbReference type="ARBA" id="ARBA00022694"/>
    </source>
</evidence>
<dbReference type="Proteomes" id="UP000271003">
    <property type="component" value="Chromosome"/>
</dbReference>
<evidence type="ECO:0000256" key="3">
    <source>
        <dbReference type="ARBA" id="ARBA00007630"/>
    </source>
</evidence>
<dbReference type="SUPFAM" id="SSF75217">
    <property type="entry name" value="alpha/beta knot"/>
    <property type="match status" value="1"/>
</dbReference>
<evidence type="ECO:0000256" key="8">
    <source>
        <dbReference type="ARBA" id="ARBA00022603"/>
    </source>
</evidence>
<evidence type="ECO:0000256" key="5">
    <source>
        <dbReference type="ARBA" id="ARBA00012807"/>
    </source>
</evidence>
<dbReference type="FunFam" id="3.40.1280.10:FF:000001">
    <property type="entry name" value="tRNA (guanine-N(1)-)-methyltransferase"/>
    <property type="match status" value="1"/>
</dbReference>
<protein>
    <recommendedName>
        <fullName evidence="6 15">tRNA (guanine-N(1)-)-methyltransferase</fullName>
        <ecNumber evidence="5 15">2.1.1.228</ecNumber>
    </recommendedName>
    <alternativeName>
        <fullName evidence="12 15">M1G-methyltransferase</fullName>
    </alternativeName>
    <alternativeName>
        <fullName evidence="13 15">tRNA [GM37] methyltransferase</fullName>
    </alternativeName>
</protein>
<keyword evidence="7 15" id="KW-0963">Cytoplasm</keyword>
<evidence type="ECO:0000256" key="4">
    <source>
        <dbReference type="ARBA" id="ARBA00011738"/>
    </source>
</evidence>
<dbReference type="InterPro" id="IPR023148">
    <property type="entry name" value="tRNA_m1G_MeTrfase_C_sf"/>
</dbReference>
<evidence type="ECO:0000256" key="6">
    <source>
        <dbReference type="ARBA" id="ARBA00014679"/>
    </source>
</evidence>
<dbReference type="InterPro" id="IPR002649">
    <property type="entry name" value="tRNA_m1G_MeTrfase_TrmD"/>
</dbReference>
<organism evidence="19 20">
    <name type="scientific">Sutterella megalosphaeroides</name>
    <dbReference type="NCBI Taxonomy" id="2494234"/>
    <lineage>
        <taxon>Bacteria</taxon>
        <taxon>Pseudomonadati</taxon>
        <taxon>Pseudomonadota</taxon>
        <taxon>Betaproteobacteria</taxon>
        <taxon>Burkholderiales</taxon>
        <taxon>Sutterellaceae</taxon>
        <taxon>Sutterella</taxon>
    </lineage>
</organism>
<evidence type="ECO:0000256" key="16">
    <source>
        <dbReference type="PIRSR" id="PIRSR000386-1"/>
    </source>
</evidence>
<evidence type="ECO:0000256" key="9">
    <source>
        <dbReference type="ARBA" id="ARBA00022679"/>
    </source>
</evidence>
<feature type="domain" description="tRNA methyltransferase TRMD/TRM10-type" evidence="18">
    <location>
        <begin position="1"/>
        <end position="224"/>
    </location>
</feature>
<dbReference type="GO" id="GO:0052906">
    <property type="term" value="F:tRNA (guanine(37)-N1)-methyltransferase activity"/>
    <property type="evidence" value="ECO:0007669"/>
    <property type="project" value="UniProtKB-UniRule"/>
</dbReference>
<evidence type="ECO:0000313" key="20">
    <source>
        <dbReference type="Proteomes" id="UP000271003"/>
    </source>
</evidence>
<comment type="subcellular location">
    <subcellularLocation>
        <location evidence="2 15 17">Cytoplasm</location>
    </subcellularLocation>
</comment>
<evidence type="ECO:0000256" key="2">
    <source>
        <dbReference type="ARBA" id="ARBA00004496"/>
    </source>
</evidence>
<dbReference type="GO" id="GO:0002939">
    <property type="term" value="P:tRNA N1-guanine methylation"/>
    <property type="evidence" value="ECO:0007669"/>
    <property type="project" value="TreeGrafter"/>
</dbReference>
<feature type="binding site" evidence="15 16">
    <location>
        <begin position="133"/>
        <end position="138"/>
    </location>
    <ligand>
        <name>S-adenosyl-L-methionine</name>
        <dbReference type="ChEBI" id="CHEBI:59789"/>
    </ligand>
</feature>
<keyword evidence="11 15" id="KW-0819">tRNA processing</keyword>
<comment type="catalytic activity">
    <reaction evidence="14 15 17">
        <text>guanosine(37) in tRNA + S-adenosyl-L-methionine = N(1)-methylguanosine(37) in tRNA + S-adenosyl-L-homocysteine + H(+)</text>
        <dbReference type="Rhea" id="RHEA:36899"/>
        <dbReference type="Rhea" id="RHEA-COMP:10145"/>
        <dbReference type="Rhea" id="RHEA-COMP:10147"/>
        <dbReference type="ChEBI" id="CHEBI:15378"/>
        <dbReference type="ChEBI" id="CHEBI:57856"/>
        <dbReference type="ChEBI" id="CHEBI:59789"/>
        <dbReference type="ChEBI" id="CHEBI:73542"/>
        <dbReference type="ChEBI" id="CHEBI:74269"/>
        <dbReference type="EC" id="2.1.1.228"/>
    </reaction>
</comment>
<reference evidence="19 20" key="1">
    <citation type="journal article" date="2018" name="Int. J. Syst. Evol. Microbiol.">
        <title>Mesosutterella multiformis gen. nov., sp. nov., a member of the family Sutterellaceae and Sutterella megalosphaeroides sp. nov., isolated from human faeces.</title>
        <authorList>
            <person name="Sakamoto M."/>
            <person name="Ikeyama N."/>
            <person name="Kunihiro T."/>
            <person name="Iino T."/>
            <person name="Yuki M."/>
            <person name="Ohkuma M."/>
        </authorList>
    </citation>
    <scope>NUCLEOTIDE SEQUENCE [LARGE SCALE GENOMIC DNA]</scope>
    <source>
        <strain evidence="19 20">6FBBBH3</strain>
    </source>
</reference>
<dbReference type="NCBIfam" id="NF000648">
    <property type="entry name" value="PRK00026.1"/>
    <property type="match status" value="1"/>
</dbReference>
<evidence type="ECO:0000256" key="17">
    <source>
        <dbReference type="RuleBase" id="RU003464"/>
    </source>
</evidence>
<dbReference type="GO" id="GO:0005829">
    <property type="term" value="C:cytosol"/>
    <property type="evidence" value="ECO:0007669"/>
    <property type="project" value="TreeGrafter"/>
</dbReference>
<keyword evidence="9 15" id="KW-0808">Transferase</keyword>
<evidence type="ECO:0000256" key="14">
    <source>
        <dbReference type="ARBA" id="ARBA00047783"/>
    </source>
</evidence>
<comment type="function">
    <text evidence="1 15 17">Specifically methylates guanosine-37 in various tRNAs.</text>
</comment>
<dbReference type="Gene3D" id="3.40.1280.10">
    <property type="match status" value="1"/>
</dbReference>
<keyword evidence="8 15" id="KW-0489">Methyltransferase</keyword>
<dbReference type="Gene3D" id="1.10.1270.20">
    <property type="entry name" value="tRNA(m1g37)methyltransferase, domain 2"/>
    <property type="match status" value="1"/>
</dbReference>
<dbReference type="InterPro" id="IPR029028">
    <property type="entry name" value="Alpha/beta_knot_MTases"/>
</dbReference>
<evidence type="ECO:0000259" key="18">
    <source>
        <dbReference type="Pfam" id="PF01746"/>
    </source>
</evidence>
<keyword evidence="20" id="KW-1185">Reference proteome</keyword>
<evidence type="ECO:0000256" key="12">
    <source>
        <dbReference type="ARBA" id="ARBA00029736"/>
    </source>
</evidence>
<dbReference type="RefSeq" id="WP_120176397.1">
    <property type="nucleotide sequence ID" value="NZ_AP018786.1"/>
</dbReference>
<dbReference type="AlphaFoldDB" id="A0A2Z6IAU9"/>
<evidence type="ECO:0000313" key="19">
    <source>
        <dbReference type="EMBL" id="BBF22717.1"/>
    </source>
</evidence>
<evidence type="ECO:0000256" key="1">
    <source>
        <dbReference type="ARBA" id="ARBA00002634"/>
    </source>
</evidence>
<evidence type="ECO:0000256" key="13">
    <source>
        <dbReference type="ARBA" id="ARBA00033392"/>
    </source>
</evidence>
<dbReference type="Pfam" id="PF01746">
    <property type="entry name" value="tRNA_m1G_MT"/>
    <property type="match status" value="1"/>
</dbReference>
<dbReference type="PANTHER" id="PTHR46417">
    <property type="entry name" value="TRNA (GUANINE-N(1)-)-METHYLTRANSFERASE"/>
    <property type="match status" value="1"/>
</dbReference>
<dbReference type="NCBIfam" id="TIGR00088">
    <property type="entry name" value="trmD"/>
    <property type="match status" value="1"/>
</dbReference>
<evidence type="ECO:0000256" key="7">
    <source>
        <dbReference type="ARBA" id="ARBA00022490"/>
    </source>
</evidence>
<dbReference type="EMBL" id="AP018786">
    <property type="protein sequence ID" value="BBF22717.1"/>
    <property type="molecule type" value="Genomic_DNA"/>
</dbReference>
<dbReference type="PANTHER" id="PTHR46417:SF1">
    <property type="entry name" value="TRNA (GUANINE-N(1)-)-METHYLTRANSFERASE"/>
    <property type="match status" value="1"/>
</dbReference>
<dbReference type="EC" id="2.1.1.228" evidence="5 15"/>
<comment type="subunit">
    <text evidence="4 15 17">Homodimer.</text>
</comment>
<gene>
    <name evidence="15 19" type="primary">trmD</name>
    <name evidence="19" type="ORF">SUTMEG_06080</name>
</gene>
<feature type="binding site" evidence="15 16">
    <location>
        <position position="113"/>
    </location>
    <ligand>
        <name>S-adenosyl-L-methionine</name>
        <dbReference type="ChEBI" id="CHEBI:59789"/>
    </ligand>
</feature>
<sequence>MRFDAVTLFPEIFRSVTDCGITARALKRGLWSFNAWNPRDCTTDPHRTVDDRPFGGGPGMVMMAEPLQATLDAVRASGNGGRVIYFAPNGRKLDDARVREFAAAREDLVLICGRYEGVDERFLRRSVDEVVSLGDFVLSGGELPACALIDAVVRQLPGAIKDLSASDESFGTGLLDAPHYTRPEVWRGEGVPEVLLTGHHANIQTWTRRESLRFTLQTRPDLIKIADSAQRLTVEDRLYLRELGADIEIPEPVRRKKRRKVLS</sequence>
<dbReference type="KEGG" id="sutt:SUTMEG_06080"/>
<accession>A0A2Z6IAU9</accession>
<dbReference type="InterPro" id="IPR029026">
    <property type="entry name" value="tRNA_m1G_MTases_N"/>
</dbReference>
<proteinExistence type="inferred from homology"/>
<dbReference type="CDD" id="cd18080">
    <property type="entry name" value="TrmD-like"/>
    <property type="match status" value="1"/>
</dbReference>
<dbReference type="OrthoDB" id="9807416at2"/>
<comment type="similarity">
    <text evidence="3 15 17">Belongs to the RNA methyltransferase TrmD family.</text>
</comment>